<evidence type="ECO:0000313" key="15">
    <source>
        <dbReference type="Proteomes" id="UP000007879"/>
    </source>
</evidence>
<comment type="subcellular location">
    <subcellularLocation>
        <location evidence="1">Mitochondrion inner membrane</location>
        <topology evidence="1">Peripheral membrane protein</topology>
        <orientation evidence="1">Matrix side</orientation>
    </subcellularLocation>
</comment>
<reference evidence="15" key="1">
    <citation type="journal article" date="2010" name="Nature">
        <title>The Amphimedon queenslandica genome and the evolution of animal complexity.</title>
        <authorList>
            <person name="Srivastava M."/>
            <person name="Simakov O."/>
            <person name="Chapman J."/>
            <person name="Fahey B."/>
            <person name="Gauthier M.E."/>
            <person name="Mitros T."/>
            <person name="Richards G.S."/>
            <person name="Conaco C."/>
            <person name="Dacre M."/>
            <person name="Hellsten U."/>
            <person name="Larroux C."/>
            <person name="Putnam N.H."/>
            <person name="Stanke M."/>
            <person name="Adamska M."/>
            <person name="Darling A."/>
            <person name="Degnan S.M."/>
            <person name="Oakley T.H."/>
            <person name="Plachetzki D.C."/>
            <person name="Zhai Y."/>
            <person name="Adamski M."/>
            <person name="Calcino A."/>
            <person name="Cummins S.F."/>
            <person name="Goodstein D.M."/>
            <person name="Harris C."/>
            <person name="Jackson D.J."/>
            <person name="Leys S.P."/>
            <person name="Shu S."/>
            <person name="Woodcroft B.J."/>
            <person name="Vervoort M."/>
            <person name="Kosik K.S."/>
            <person name="Manning G."/>
            <person name="Degnan B.M."/>
            <person name="Rokhsar D.S."/>
        </authorList>
    </citation>
    <scope>NUCLEOTIDE SEQUENCE [LARGE SCALE GENOMIC DNA]</scope>
</reference>
<dbReference type="OrthoDB" id="14535at2759"/>
<sequence>MASQVPNVVRGSAKPFLSSSFPEAKRRVFNLYRAWYREVPRTIETYCLDISAKQGRNKLREQFTKNSYIRDPRIMDLLVIKGTMELEETVNMWKQKTHILRYFKQTERPRPTDFLSRFLEGHK</sequence>
<keyword evidence="10" id="KW-0472">Membrane</keyword>
<evidence type="ECO:0000256" key="5">
    <source>
        <dbReference type="ARBA" id="ARBA00022448"/>
    </source>
</evidence>
<accession>A0A1X7UTM1</accession>
<proteinExistence type="inferred from homology"/>
<dbReference type="OMA" id="FWKQTTH"/>
<comment type="function">
    <text evidence="13">Accessory subunit of the mitochondrial membrane respiratory chain NADH dehydrogenase (Complex I), that is believed to be not involved in catalysis. Required for proper complex I assembly. Complex I functions in the transfer of electrons from NADH to the respiratory chain. The immediate electron acceptor for the enzyme is believed to be ubiquinone.</text>
</comment>
<evidence type="ECO:0000256" key="10">
    <source>
        <dbReference type="ARBA" id="ARBA00023136"/>
    </source>
</evidence>
<keyword evidence="9" id="KW-0496">Mitochondrion</keyword>
<organism evidence="14">
    <name type="scientific">Amphimedon queenslandica</name>
    <name type="common">Sponge</name>
    <dbReference type="NCBI Taxonomy" id="400682"/>
    <lineage>
        <taxon>Eukaryota</taxon>
        <taxon>Metazoa</taxon>
        <taxon>Porifera</taxon>
        <taxon>Demospongiae</taxon>
        <taxon>Heteroscleromorpha</taxon>
        <taxon>Haplosclerida</taxon>
        <taxon>Niphatidae</taxon>
        <taxon>Amphimedon</taxon>
    </lineage>
</organism>
<evidence type="ECO:0000256" key="1">
    <source>
        <dbReference type="ARBA" id="ARBA00004443"/>
    </source>
</evidence>
<evidence type="ECO:0000256" key="8">
    <source>
        <dbReference type="ARBA" id="ARBA00022982"/>
    </source>
</evidence>
<dbReference type="PANTHER" id="PTHR12964">
    <property type="entry name" value="NADH-UBIQUINONE OXIDOREDUCTASE B14 SUBUNIT"/>
    <property type="match status" value="1"/>
</dbReference>
<evidence type="ECO:0000313" key="14">
    <source>
        <dbReference type="EnsemblMetazoa" id="Aqu2.1.31345_001"/>
    </source>
</evidence>
<keyword evidence="6" id="KW-0679">Respiratory chain</keyword>
<dbReference type="InParanoid" id="A0A1X7UTM1"/>
<evidence type="ECO:0000256" key="4">
    <source>
        <dbReference type="ARBA" id="ARBA00016386"/>
    </source>
</evidence>
<dbReference type="KEGG" id="aqu:100637381"/>
<dbReference type="AlphaFoldDB" id="A0A1X7UTM1"/>
<dbReference type="InterPro" id="IPR045299">
    <property type="entry name" value="Complex1_LYR_NDUFA6_LYRM6"/>
</dbReference>
<dbReference type="EnsemblMetazoa" id="XM_003386687.3">
    <property type="protein sequence ID" value="XP_003386735.1"/>
    <property type="gene ID" value="LOC100637381"/>
</dbReference>
<name>A0A1X7UTM1_AMPQE</name>
<evidence type="ECO:0000256" key="7">
    <source>
        <dbReference type="ARBA" id="ARBA00022792"/>
    </source>
</evidence>
<dbReference type="PIRSF" id="PIRSF006643">
    <property type="entry name" value="NDUA6"/>
    <property type="match status" value="1"/>
</dbReference>
<comment type="similarity">
    <text evidence="2">Belongs to the complex I LYR family.</text>
</comment>
<dbReference type="STRING" id="400682.A0A1X7UTM1"/>
<dbReference type="PANTHER" id="PTHR12964:SF0">
    <property type="entry name" value="NADH DEHYDROGENASE [UBIQUINONE] 1 ALPHA SUBCOMPLEX SUBUNIT 6"/>
    <property type="match status" value="1"/>
</dbReference>
<dbReference type="GO" id="GO:0006979">
    <property type="term" value="P:response to oxidative stress"/>
    <property type="evidence" value="ECO:0007669"/>
    <property type="project" value="TreeGrafter"/>
</dbReference>
<protein>
    <recommendedName>
        <fullName evidence="4">NADH dehydrogenase [ubiquinone] 1 alpha subcomplex subunit 6</fullName>
    </recommendedName>
    <alternativeName>
        <fullName evidence="11">Complex I-B14</fullName>
    </alternativeName>
    <alternativeName>
        <fullName evidence="12">NADH-ubiquinone oxidoreductase B14 subunit</fullName>
    </alternativeName>
</protein>
<evidence type="ECO:0000256" key="12">
    <source>
        <dbReference type="ARBA" id="ARBA00032352"/>
    </source>
</evidence>
<evidence type="ECO:0000256" key="3">
    <source>
        <dbReference type="ARBA" id="ARBA00011790"/>
    </source>
</evidence>
<gene>
    <name evidence="14" type="primary">100637381</name>
</gene>
<evidence type="ECO:0000256" key="9">
    <source>
        <dbReference type="ARBA" id="ARBA00023128"/>
    </source>
</evidence>
<keyword evidence="8" id="KW-0249">Electron transport</keyword>
<keyword evidence="5" id="KW-0813">Transport</keyword>
<evidence type="ECO:0000256" key="2">
    <source>
        <dbReference type="ARBA" id="ARBA00009508"/>
    </source>
</evidence>
<dbReference type="CDD" id="cd20266">
    <property type="entry name" value="Complex1_LYR_NDUFA6_LYRM6"/>
    <property type="match status" value="1"/>
</dbReference>
<evidence type="ECO:0000256" key="13">
    <source>
        <dbReference type="ARBA" id="ARBA00046116"/>
    </source>
</evidence>
<keyword evidence="15" id="KW-1185">Reference proteome</keyword>
<reference evidence="14" key="2">
    <citation type="submission" date="2017-05" db="UniProtKB">
        <authorList>
            <consortium name="EnsemblMetazoa"/>
        </authorList>
    </citation>
    <scope>IDENTIFICATION</scope>
</reference>
<comment type="subunit">
    <text evidence="3">Mammalian complex I is composed of 45 different subunits.</text>
</comment>
<keyword evidence="7" id="KW-0999">Mitochondrion inner membrane</keyword>
<evidence type="ECO:0000256" key="11">
    <source>
        <dbReference type="ARBA" id="ARBA00030213"/>
    </source>
</evidence>
<evidence type="ECO:0000256" key="6">
    <source>
        <dbReference type="ARBA" id="ARBA00022660"/>
    </source>
</evidence>
<dbReference type="GO" id="GO:0045271">
    <property type="term" value="C:respiratory chain complex I"/>
    <property type="evidence" value="ECO:0007669"/>
    <property type="project" value="InterPro"/>
</dbReference>
<dbReference type="Proteomes" id="UP000007879">
    <property type="component" value="Unassembled WGS sequence"/>
</dbReference>
<dbReference type="eggNOG" id="KOG3426">
    <property type="taxonomic scope" value="Eukaryota"/>
</dbReference>
<dbReference type="GO" id="GO:0005743">
    <property type="term" value="C:mitochondrial inner membrane"/>
    <property type="evidence" value="ECO:0007669"/>
    <property type="project" value="UniProtKB-SubCell"/>
</dbReference>
<dbReference type="InterPro" id="IPR016488">
    <property type="entry name" value="NADH_Ub_cplx-1_asu_su-6"/>
</dbReference>
<dbReference type="EnsemblMetazoa" id="Aqu2.1.31345_001">
    <property type="protein sequence ID" value="Aqu2.1.31345_001"/>
    <property type="gene ID" value="Aqu2.1.31345"/>
</dbReference>